<evidence type="ECO:0000313" key="1">
    <source>
        <dbReference type="EMBL" id="KAG5455329.1"/>
    </source>
</evidence>
<dbReference type="Proteomes" id="UP000286415">
    <property type="component" value="Unassembled WGS sequence"/>
</dbReference>
<reference evidence="1 2" key="1">
    <citation type="journal article" date="2018" name="Biotechnol. Adv.">
        <title>Improved genomic resources and new bioinformatic workflow for the carcinogenic parasite Clonorchis sinensis: Biotechnological implications.</title>
        <authorList>
            <person name="Wang D."/>
            <person name="Korhonen P.K."/>
            <person name="Gasser R.B."/>
            <person name="Young N.D."/>
        </authorList>
    </citation>
    <scope>NUCLEOTIDE SEQUENCE [LARGE SCALE GENOMIC DNA]</scope>
    <source>
        <strain evidence="1">Cs-k2</strain>
    </source>
</reference>
<dbReference type="AlphaFoldDB" id="A0A8T1N2W6"/>
<accession>A0A8T1N2W6</accession>
<evidence type="ECO:0000313" key="2">
    <source>
        <dbReference type="Proteomes" id="UP000286415"/>
    </source>
</evidence>
<gene>
    <name evidence="1" type="ORF">CSKR_203902</name>
</gene>
<name>A0A8T1N2W6_CLOSI</name>
<sequence length="112" mass="12955">MTGKPKILTDSLNVHPKDHRSIRFVQFFRRYPDFPTCQFCQILNGEKRLLLCTRMATGLRSVHPNFCFLIVRGVLNRGIPLSRNRYSLGINIPSFTNPVFLSWVCDTQLAEN</sequence>
<proteinExistence type="predicted"/>
<organism evidence="1 2">
    <name type="scientific">Clonorchis sinensis</name>
    <name type="common">Chinese liver fluke</name>
    <dbReference type="NCBI Taxonomy" id="79923"/>
    <lineage>
        <taxon>Eukaryota</taxon>
        <taxon>Metazoa</taxon>
        <taxon>Spiralia</taxon>
        <taxon>Lophotrochozoa</taxon>
        <taxon>Platyhelminthes</taxon>
        <taxon>Trematoda</taxon>
        <taxon>Digenea</taxon>
        <taxon>Opisthorchiida</taxon>
        <taxon>Opisthorchiata</taxon>
        <taxon>Opisthorchiidae</taxon>
        <taxon>Clonorchis</taxon>
    </lineage>
</organism>
<dbReference type="EMBL" id="NIRI02000005">
    <property type="protein sequence ID" value="KAG5455329.1"/>
    <property type="molecule type" value="Genomic_DNA"/>
</dbReference>
<keyword evidence="2" id="KW-1185">Reference proteome</keyword>
<reference evidence="1 2" key="2">
    <citation type="journal article" date="2021" name="Genomics">
        <title>High-quality reference genome for Clonorchis sinensis.</title>
        <authorList>
            <person name="Young N.D."/>
            <person name="Stroehlein A.J."/>
            <person name="Kinkar L."/>
            <person name="Wang T."/>
            <person name="Sohn W.M."/>
            <person name="Chang B.C.H."/>
            <person name="Kaur P."/>
            <person name="Weisz D."/>
            <person name="Dudchenko O."/>
            <person name="Aiden E.L."/>
            <person name="Korhonen P.K."/>
            <person name="Gasser R.B."/>
        </authorList>
    </citation>
    <scope>NUCLEOTIDE SEQUENCE [LARGE SCALE GENOMIC DNA]</scope>
    <source>
        <strain evidence="1">Cs-k2</strain>
    </source>
</reference>
<comment type="caution">
    <text evidence="1">The sequence shown here is derived from an EMBL/GenBank/DDBJ whole genome shotgun (WGS) entry which is preliminary data.</text>
</comment>
<protein>
    <submittedName>
        <fullName evidence="1">Uncharacterized protein</fullName>
    </submittedName>
</protein>
<feature type="non-terminal residue" evidence="1">
    <location>
        <position position="112"/>
    </location>
</feature>